<keyword evidence="3" id="KW-1185">Reference proteome</keyword>
<dbReference type="Proteomes" id="UP001289374">
    <property type="component" value="Unassembled WGS sequence"/>
</dbReference>
<dbReference type="SUPFAM" id="SSF56672">
    <property type="entry name" value="DNA/RNA polymerases"/>
    <property type="match status" value="1"/>
</dbReference>
<reference evidence="2" key="2">
    <citation type="journal article" date="2024" name="Plant">
        <title>Genomic evolution and insights into agronomic trait innovations of Sesamum species.</title>
        <authorList>
            <person name="Miao H."/>
            <person name="Wang L."/>
            <person name="Qu L."/>
            <person name="Liu H."/>
            <person name="Sun Y."/>
            <person name="Le M."/>
            <person name="Wang Q."/>
            <person name="Wei S."/>
            <person name="Zheng Y."/>
            <person name="Lin W."/>
            <person name="Duan Y."/>
            <person name="Cao H."/>
            <person name="Xiong S."/>
            <person name="Wang X."/>
            <person name="Wei L."/>
            <person name="Li C."/>
            <person name="Ma Q."/>
            <person name="Ju M."/>
            <person name="Zhao R."/>
            <person name="Li G."/>
            <person name="Mu C."/>
            <person name="Tian Q."/>
            <person name="Mei H."/>
            <person name="Zhang T."/>
            <person name="Gao T."/>
            <person name="Zhang H."/>
        </authorList>
    </citation>
    <scope>NUCLEOTIDE SEQUENCE</scope>
    <source>
        <strain evidence="2">K16</strain>
    </source>
</reference>
<feature type="domain" description="Reverse transcriptase/retrotransposon-derived protein RNase H-like" evidence="1">
    <location>
        <begin position="118"/>
        <end position="193"/>
    </location>
</feature>
<dbReference type="AlphaFoldDB" id="A0AAE1W0M4"/>
<sequence length="212" mass="24710">MMEVVKKEILKLLNAGMIFAISDSEWVFIKTHSSRRSRKDNIHMSFWHVRLPTNALWGIEVDQAKIDVIKSLPYPASVREIRSFLGHAGYYRRFIKDFSKIAQLLCNLLQKDKVFGFDEACKQAFSKLKESLTSTPIIRPPNWKLSFEIMCNARNHDVGAVLGQRIGRDPHVIYYVSRMLDSTKAITPPQKKNSWLLFLHWKNFVPTCWELK</sequence>
<dbReference type="PANTHER" id="PTHR34072">
    <property type="entry name" value="ENZYMATIC POLYPROTEIN-RELATED"/>
    <property type="match status" value="1"/>
</dbReference>
<dbReference type="EMBL" id="JACGWL010000601">
    <property type="protein sequence ID" value="KAK4383184.1"/>
    <property type="molecule type" value="Genomic_DNA"/>
</dbReference>
<organism evidence="2 3">
    <name type="scientific">Sesamum angolense</name>
    <dbReference type="NCBI Taxonomy" id="2727404"/>
    <lineage>
        <taxon>Eukaryota</taxon>
        <taxon>Viridiplantae</taxon>
        <taxon>Streptophyta</taxon>
        <taxon>Embryophyta</taxon>
        <taxon>Tracheophyta</taxon>
        <taxon>Spermatophyta</taxon>
        <taxon>Magnoliopsida</taxon>
        <taxon>eudicotyledons</taxon>
        <taxon>Gunneridae</taxon>
        <taxon>Pentapetalae</taxon>
        <taxon>asterids</taxon>
        <taxon>lamiids</taxon>
        <taxon>Lamiales</taxon>
        <taxon>Pedaliaceae</taxon>
        <taxon>Sesamum</taxon>
    </lineage>
</organism>
<dbReference type="InterPro" id="IPR043502">
    <property type="entry name" value="DNA/RNA_pol_sf"/>
</dbReference>
<gene>
    <name evidence="2" type="ORF">Sango_2800400</name>
</gene>
<evidence type="ECO:0000313" key="3">
    <source>
        <dbReference type="Proteomes" id="UP001289374"/>
    </source>
</evidence>
<evidence type="ECO:0000259" key="1">
    <source>
        <dbReference type="Pfam" id="PF17919"/>
    </source>
</evidence>
<dbReference type="InterPro" id="IPR041577">
    <property type="entry name" value="RT_RNaseH_2"/>
</dbReference>
<proteinExistence type="predicted"/>
<comment type="caution">
    <text evidence="2">The sequence shown here is derived from an EMBL/GenBank/DDBJ whole genome shotgun (WGS) entry which is preliminary data.</text>
</comment>
<accession>A0AAE1W0M4</accession>
<dbReference type="FunFam" id="3.30.70.270:FF:000020">
    <property type="entry name" value="Transposon Tf2-6 polyprotein-like Protein"/>
    <property type="match status" value="1"/>
</dbReference>
<dbReference type="PANTHER" id="PTHR34072:SF57">
    <property type="entry name" value="RNA-DIRECTED DNA POLYMERASE"/>
    <property type="match status" value="1"/>
</dbReference>
<dbReference type="Gene3D" id="3.30.70.270">
    <property type="match status" value="1"/>
</dbReference>
<evidence type="ECO:0000313" key="2">
    <source>
        <dbReference type="EMBL" id="KAK4383184.1"/>
    </source>
</evidence>
<name>A0AAE1W0M4_9LAMI</name>
<reference evidence="2" key="1">
    <citation type="submission" date="2020-06" db="EMBL/GenBank/DDBJ databases">
        <authorList>
            <person name="Li T."/>
            <person name="Hu X."/>
            <person name="Zhang T."/>
            <person name="Song X."/>
            <person name="Zhang H."/>
            <person name="Dai N."/>
            <person name="Sheng W."/>
            <person name="Hou X."/>
            <person name="Wei L."/>
        </authorList>
    </citation>
    <scope>NUCLEOTIDE SEQUENCE</scope>
    <source>
        <strain evidence="2">K16</strain>
        <tissue evidence="2">Leaf</tissue>
    </source>
</reference>
<dbReference type="Pfam" id="PF17919">
    <property type="entry name" value="RT_RNaseH_2"/>
    <property type="match status" value="1"/>
</dbReference>
<protein>
    <submittedName>
        <fullName evidence="2">Pol polyprotein</fullName>
    </submittedName>
</protein>
<dbReference type="InterPro" id="IPR043128">
    <property type="entry name" value="Rev_trsase/Diguanyl_cyclase"/>
</dbReference>